<keyword evidence="8 9" id="KW-0961">Cell wall biogenesis/degradation</keyword>
<dbReference type="GO" id="GO:0015648">
    <property type="term" value="F:lipid-linked peptidoglycan transporter activity"/>
    <property type="evidence" value="ECO:0007669"/>
    <property type="project" value="UniProtKB-UniRule"/>
</dbReference>
<comment type="pathway">
    <text evidence="8">Cell wall biogenesis; peptidoglycan biosynthesis.</text>
</comment>
<keyword evidence="11" id="KW-1185">Reference proteome</keyword>
<name>D7CJB0_SYNLT</name>
<evidence type="ECO:0000256" key="8">
    <source>
        <dbReference type="HAMAP-Rule" id="MF_02078"/>
    </source>
</evidence>
<dbReference type="PANTHER" id="PTHR47019">
    <property type="entry name" value="LIPID II FLIPPASE MURJ"/>
    <property type="match status" value="1"/>
</dbReference>
<dbReference type="UniPathway" id="UPA00219"/>
<feature type="transmembrane region" description="Helical" evidence="8">
    <location>
        <begin position="190"/>
        <end position="210"/>
    </location>
</feature>
<dbReference type="EMBL" id="CP002048">
    <property type="protein sequence ID" value="ADI00999.1"/>
    <property type="molecule type" value="Genomic_DNA"/>
</dbReference>
<dbReference type="InterPro" id="IPR051050">
    <property type="entry name" value="Lipid_II_flippase_MurJ/MviN"/>
</dbReference>
<evidence type="ECO:0000256" key="5">
    <source>
        <dbReference type="ARBA" id="ARBA00022984"/>
    </source>
</evidence>
<feature type="transmembrane region" description="Helical" evidence="8">
    <location>
        <begin position="87"/>
        <end position="109"/>
    </location>
</feature>
<keyword evidence="6 8" id="KW-1133">Transmembrane helix</keyword>
<comment type="similarity">
    <text evidence="8 9">Belongs to the MurJ/MviN family.</text>
</comment>
<dbReference type="GO" id="GO:0005886">
    <property type="term" value="C:plasma membrane"/>
    <property type="evidence" value="ECO:0007669"/>
    <property type="project" value="UniProtKB-SubCell"/>
</dbReference>
<dbReference type="PRINTS" id="PR01806">
    <property type="entry name" value="VIRFACTRMVIN"/>
</dbReference>
<sequence length="528" mass="55410">MGTINNTAGTVARAAAVIVIFTGLSKILGFIREMVLAYGFGAGAATDAYLVALTIPGIIFAILGGALAAGAVPLFTSFRSRWGEDEAWRLFSAMITFLLVVLTGFTLAGEPLARQLVWLITPGLPEETAVLAASLTRIVLPSVIFLALGNIYYGLLNANGIFGPPAFSSVLTNVLVIGGLVLGMKYGIVAAAWGVLSGYAAAFLLQVPYMRGVGFRYRPVWDLKHPGMLEAWQMLVPVLISSGLGQIYLIIDRILASGLPEGSITALNYAQKVAMLPQGMLAVPLATAIFPALAERAVAESEEDFARALTRGVSLILVTTLPLAVLVLVLARPTVELLFMRGAFDERAAVMTTLALAMFAIGLVGQCVNPLMTRGFYARQDSVTPLKCGVVAIGLNLVLSLILIHPLKHAGLALANSLAATFNVFQLGWRLSRMSGGQVSFSGIGRDVGMTVVAAAVCGLAAWACDAVLAGMVGMGTVGAFIRVAVAGSIGLVVFGTVAWFLRVREFVALVEKGVGLLQRRPSTGSVN</sequence>
<keyword evidence="7 8" id="KW-0472">Membrane</keyword>
<reference evidence="10 11" key="2">
    <citation type="journal article" date="2010" name="Stand. Genomic Sci.">
        <title>Complete genome sequence of Syntrophothermus lipocalidus type strain (TGB-C1).</title>
        <authorList>
            <person name="Djao O.D."/>
            <person name="Zhang X."/>
            <person name="Lucas S."/>
            <person name="Lapidus A."/>
            <person name="Del Rio T.G."/>
            <person name="Nolan M."/>
            <person name="Tice H."/>
            <person name="Cheng J.F."/>
            <person name="Han C."/>
            <person name="Tapia R."/>
            <person name="Goodwin L."/>
            <person name="Pitluck S."/>
            <person name="Liolios K."/>
            <person name="Ivanova N."/>
            <person name="Mavromatis K."/>
            <person name="Mikhailova N."/>
            <person name="Ovchinnikova G."/>
            <person name="Pati A."/>
            <person name="Brambilla E."/>
            <person name="Chen A."/>
            <person name="Palaniappan K."/>
            <person name="Land M."/>
            <person name="Hauser L."/>
            <person name="Chang Y.J."/>
            <person name="Jeffries C.D."/>
            <person name="Rohde M."/>
            <person name="Sikorski J."/>
            <person name="Spring S."/>
            <person name="Goker M."/>
            <person name="Detter J.C."/>
            <person name="Woyke T."/>
            <person name="Bristow J."/>
            <person name="Eisen J.A."/>
            <person name="Markowitz V."/>
            <person name="Hugenholtz P."/>
            <person name="Kyrpides N.C."/>
            <person name="Klenk H.P."/>
        </authorList>
    </citation>
    <scope>NUCLEOTIDE SEQUENCE [LARGE SCALE GENOMIC DNA]</scope>
    <source>
        <strain evidence="11">DSM 12680 / TGB-C1</strain>
    </source>
</reference>
<dbReference type="InterPro" id="IPR004268">
    <property type="entry name" value="MurJ"/>
</dbReference>
<organism evidence="10 11">
    <name type="scientific">Syntrophothermus lipocalidus (strain DSM 12680 / TGB-C1)</name>
    <dbReference type="NCBI Taxonomy" id="643648"/>
    <lineage>
        <taxon>Bacteria</taxon>
        <taxon>Bacillati</taxon>
        <taxon>Bacillota</taxon>
        <taxon>Clostridia</taxon>
        <taxon>Eubacteriales</taxon>
        <taxon>Syntrophomonadaceae</taxon>
        <taxon>Syntrophothermus</taxon>
    </lineage>
</organism>
<feature type="transmembrane region" description="Helical" evidence="8">
    <location>
        <begin position="313"/>
        <end position="331"/>
    </location>
</feature>
<keyword evidence="4 8" id="KW-0133">Cell shape</keyword>
<evidence type="ECO:0000256" key="4">
    <source>
        <dbReference type="ARBA" id="ARBA00022960"/>
    </source>
</evidence>
<feature type="transmembrane region" description="Helical" evidence="8">
    <location>
        <begin position="450"/>
        <end position="474"/>
    </location>
</feature>
<evidence type="ECO:0000256" key="1">
    <source>
        <dbReference type="ARBA" id="ARBA00004651"/>
    </source>
</evidence>
<feature type="transmembrane region" description="Helical" evidence="8">
    <location>
        <begin position="480"/>
        <end position="502"/>
    </location>
</feature>
<dbReference type="GO" id="GO:0009252">
    <property type="term" value="P:peptidoglycan biosynthetic process"/>
    <property type="evidence" value="ECO:0007669"/>
    <property type="project" value="UniProtKB-UniRule"/>
</dbReference>
<evidence type="ECO:0000256" key="9">
    <source>
        <dbReference type="PIRNR" id="PIRNR002869"/>
    </source>
</evidence>
<dbReference type="AlphaFoldDB" id="D7CJB0"/>
<proteinExistence type="inferred from homology"/>
<feature type="transmembrane region" description="Helical" evidence="8">
    <location>
        <begin position="165"/>
        <end position="184"/>
    </location>
</feature>
<dbReference type="STRING" id="643648.Slip_0208"/>
<evidence type="ECO:0000256" key="3">
    <source>
        <dbReference type="ARBA" id="ARBA00022692"/>
    </source>
</evidence>
<gene>
    <name evidence="8" type="primary">murJ</name>
    <name evidence="10" type="ordered locus">Slip_0208</name>
</gene>
<dbReference type="NCBIfam" id="TIGR01695">
    <property type="entry name" value="murJ_mviN"/>
    <property type="match status" value="1"/>
</dbReference>
<dbReference type="CDD" id="cd13123">
    <property type="entry name" value="MATE_MurJ_like"/>
    <property type="match status" value="1"/>
</dbReference>
<dbReference type="GO" id="GO:0071555">
    <property type="term" value="P:cell wall organization"/>
    <property type="evidence" value="ECO:0007669"/>
    <property type="project" value="UniProtKB-UniRule"/>
</dbReference>
<feature type="transmembrane region" description="Helical" evidence="8">
    <location>
        <begin position="129"/>
        <end position="153"/>
    </location>
</feature>
<dbReference type="OrthoDB" id="9804143at2"/>
<protein>
    <recommendedName>
        <fullName evidence="8">Probable lipid II flippase MurJ</fullName>
    </recommendedName>
</protein>
<dbReference type="Proteomes" id="UP000000378">
    <property type="component" value="Chromosome"/>
</dbReference>
<feature type="transmembrane region" description="Helical" evidence="8">
    <location>
        <begin position="51"/>
        <end position="75"/>
    </location>
</feature>
<feature type="transmembrane region" description="Helical" evidence="8">
    <location>
        <begin position="231"/>
        <end position="251"/>
    </location>
</feature>
<evidence type="ECO:0000313" key="10">
    <source>
        <dbReference type="EMBL" id="ADI00999.1"/>
    </source>
</evidence>
<keyword evidence="2 8" id="KW-1003">Cell membrane</keyword>
<evidence type="ECO:0000256" key="7">
    <source>
        <dbReference type="ARBA" id="ARBA00023136"/>
    </source>
</evidence>
<dbReference type="HOGENOM" id="CLU_006797_4_1_9"/>
<keyword evidence="8 9" id="KW-0813">Transport</keyword>
<feature type="transmembrane region" description="Helical" evidence="8">
    <location>
        <begin position="351"/>
        <end position="372"/>
    </location>
</feature>
<reference evidence="11" key="1">
    <citation type="journal article" date="2010" name="Stand. Genomic Sci.">
        <title>Complete genome sequence of Syntrophothermus lipocalidus type strain (TGB-C1T).</title>
        <authorList>
            <consortium name="US DOE Joint Genome Institute (JGI-PGF)"/>
            <person name="Djao O."/>
            <person name="Zhang X."/>
            <person name="Lucas S."/>
            <person name="Lapidus A."/>
            <person name="Glavina Del Rio T."/>
            <person name="Nolan M."/>
            <person name="Tice H."/>
            <person name="Cheng J."/>
            <person name="Han C."/>
            <person name="Tapia R."/>
            <person name="Goodwin L."/>
            <person name="Pitluck S."/>
            <person name="Liolios K."/>
            <person name="Ivanova N."/>
            <person name="Mavromatis K."/>
            <person name="Mikhailova N."/>
            <person name="Ovchinnikova G."/>
            <person name="Pati A."/>
            <person name="Brambilla E."/>
            <person name="Chen A."/>
            <person name="Palaniappan K."/>
            <person name="Land M."/>
            <person name="Hauser L."/>
            <person name="Chang Y."/>
            <person name="Jeffries C."/>
            <person name="Rohde M."/>
            <person name="Sikorski J."/>
            <person name="Spring S."/>
            <person name="Goker M."/>
            <person name="Detter J."/>
            <person name="Woyke T."/>
            <person name="Bristow J."/>
            <person name="Eisen J."/>
            <person name="Markowitz V."/>
            <person name="Hugenholtz P."/>
            <person name="Kyrpides N."/>
            <person name="Klenk H."/>
        </authorList>
    </citation>
    <scope>NUCLEOTIDE SEQUENCE [LARGE SCALE GENOMIC DNA]</scope>
    <source>
        <strain evidence="11">DSM 12680 / TGB-C1</strain>
    </source>
</reference>
<comment type="subcellular location">
    <subcellularLocation>
        <location evidence="1 8">Cell membrane</location>
        <topology evidence="1 8">Multi-pass membrane protein</topology>
    </subcellularLocation>
</comment>
<feature type="transmembrane region" description="Helical" evidence="8">
    <location>
        <begin position="410"/>
        <end position="429"/>
    </location>
</feature>
<feature type="transmembrane region" description="Helical" evidence="8">
    <location>
        <begin position="384"/>
        <end position="404"/>
    </location>
</feature>
<dbReference type="Pfam" id="PF03023">
    <property type="entry name" value="MurJ"/>
    <property type="match status" value="1"/>
</dbReference>
<dbReference type="PANTHER" id="PTHR47019:SF1">
    <property type="entry name" value="LIPID II FLIPPASE MURJ"/>
    <property type="match status" value="1"/>
</dbReference>
<dbReference type="eggNOG" id="COG0728">
    <property type="taxonomic scope" value="Bacteria"/>
</dbReference>
<dbReference type="GO" id="GO:0008360">
    <property type="term" value="P:regulation of cell shape"/>
    <property type="evidence" value="ECO:0007669"/>
    <property type="project" value="UniProtKB-UniRule"/>
</dbReference>
<dbReference type="KEGG" id="slp:Slip_0208"/>
<dbReference type="HAMAP" id="MF_02078">
    <property type="entry name" value="MurJ_MviN"/>
    <property type="match status" value="1"/>
</dbReference>
<dbReference type="RefSeq" id="WP_013174403.1">
    <property type="nucleotide sequence ID" value="NC_014220.1"/>
</dbReference>
<dbReference type="GO" id="GO:0034204">
    <property type="term" value="P:lipid translocation"/>
    <property type="evidence" value="ECO:0007669"/>
    <property type="project" value="TreeGrafter"/>
</dbReference>
<accession>D7CJB0</accession>
<evidence type="ECO:0000313" key="11">
    <source>
        <dbReference type="Proteomes" id="UP000000378"/>
    </source>
</evidence>
<evidence type="ECO:0000256" key="2">
    <source>
        <dbReference type="ARBA" id="ARBA00022475"/>
    </source>
</evidence>
<evidence type="ECO:0000256" key="6">
    <source>
        <dbReference type="ARBA" id="ARBA00022989"/>
    </source>
</evidence>
<comment type="function">
    <text evidence="8 9">Involved in peptidoglycan biosynthesis. Transports lipid-linked peptidoglycan precursors from the inner to the outer leaflet of the cytoplasmic membrane.</text>
</comment>
<keyword evidence="3 8" id="KW-0812">Transmembrane</keyword>
<keyword evidence="5 8" id="KW-0573">Peptidoglycan synthesis</keyword>
<dbReference type="PIRSF" id="PIRSF002869">
    <property type="entry name" value="MviN"/>
    <property type="match status" value="1"/>
</dbReference>
<feature type="transmembrane region" description="Helical" evidence="8">
    <location>
        <begin position="12"/>
        <end position="31"/>
    </location>
</feature>